<protein>
    <submittedName>
        <fullName evidence="6">Fumarate reductase subunit C</fullName>
    </submittedName>
</protein>
<accession>A0ABX1NK03</accession>
<dbReference type="Gene3D" id="1.20.1300.10">
    <property type="entry name" value="Fumarate reductase/succinate dehydrogenase, transmembrane subunit"/>
    <property type="match status" value="1"/>
</dbReference>
<dbReference type="InterPro" id="IPR003510">
    <property type="entry name" value="Fumarate_red_C"/>
</dbReference>
<dbReference type="InterPro" id="IPR034804">
    <property type="entry name" value="SQR/QFR_C/D"/>
</dbReference>
<evidence type="ECO:0000256" key="4">
    <source>
        <dbReference type="ARBA" id="ARBA00023136"/>
    </source>
</evidence>
<dbReference type="SUPFAM" id="SSF81343">
    <property type="entry name" value="Fumarate reductase respiratory complex transmembrane subunits"/>
    <property type="match status" value="1"/>
</dbReference>
<proteinExistence type="predicted"/>
<evidence type="ECO:0000313" key="6">
    <source>
        <dbReference type="EMBL" id="NMF99654.1"/>
    </source>
</evidence>
<keyword evidence="3 5" id="KW-1133">Transmembrane helix</keyword>
<gene>
    <name evidence="6" type="ORF">GPA27_19945</name>
</gene>
<keyword evidence="4 5" id="KW-0472">Membrane</keyword>
<organism evidence="6 7">
    <name type="scientific">Aromatoleum toluolicum</name>
    <dbReference type="NCBI Taxonomy" id="90060"/>
    <lineage>
        <taxon>Bacteria</taxon>
        <taxon>Pseudomonadati</taxon>
        <taxon>Pseudomonadota</taxon>
        <taxon>Betaproteobacteria</taxon>
        <taxon>Rhodocyclales</taxon>
        <taxon>Rhodocyclaceae</taxon>
        <taxon>Aromatoleum</taxon>
    </lineage>
</organism>
<sequence length="135" mass="15075">MNTPDPRRPYVRPMAGWWRRNPFFVEYMVHEATALFVAAYALVLLVGLLRLAQGEAAWNGWLDALRSPVALVFHVVLLAAFVYHCWTWFRIMPKTMPPLVIRGKRVAPGVITACGVAATVVCSLVVLVVAWGATR</sequence>
<evidence type="ECO:0000256" key="5">
    <source>
        <dbReference type="SAM" id="Phobius"/>
    </source>
</evidence>
<evidence type="ECO:0000256" key="1">
    <source>
        <dbReference type="ARBA" id="ARBA00022475"/>
    </source>
</evidence>
<feature type="transmembrane region" description="Helical" evidence="5">
    <location>
        <begin position="70"/>
        <end position="89"/>
    </location>
</feature>
<name>A0ABX1NK03_9RHOO</name>
<evidence type="ECO:0000256" key="2">
    <source>
        <dbReference type="ARBA" id="ARBA00022692"/>
    </source>
</evidence>
<keyword evidence="2 5" id="KW-0812">Transmembrane</keyword>
<evidence type="ECO:0000313" key="7">
    <source>
        <dbReference type="Proteomes" id="UP000634522"/>
    </source>
</evidence>
<dbReference type="Pfam" id="PF02300">
    <property type="entry name" value="Fumarate_red_C"/>
    <property type="match status" value="1"/>
</dbReference>
<keyword evidence="7" id="KW-1185">Reference proteome</keyword>
<dbReference type="RefSeq" id="WP_169142245.1">
    <property type="nucleotide sequence ID" value="NZ_WTVS01000049.1"/>
</dbReference>
<evidence type="ECO:0000256" key="3">
    <source>
        <dbReference type="ARBA" id="ARBA00022989"/>
    </source>
</evidence>
<feature type="transmembrane region" description="Helical" evidence="5">
    <location>
        <begin position="110"/>
        <end position="133"/>
    </location>
</feature>
<dbReference type="EMBL" id="WTVS01000049">
    <property type="protein sequence ID" value="NMF99654.1"/>
    <property type="molecule type" value="Genomic_DNA"/>
</dbReference>
<dbReference type="PIRSF" id="PIRSF000180">
    <property type="entry name" value="FrdC"/>
    <property type="match status" value="1"/>
</dbReference>
<keyword evidence="1" id="KW-1003">Cell membrane</keyword>
<comment type="caution">
    <text evidence="6">The sequence shown here is derived from an EMBL/GenBank/DDBJ whole genome shotgun (WGS) entry which is preliminary data.</text>
</comment>
<dbReference type="Proteomes" id="UP000634522">
    <property type="component" value="Unassembled WGS sequence"/>
</dbReference>
<reference evidence="6 7" key="1">
    <citation type="submission" date="2019-12" db="EMBL/GenBank/DDBJ databases">
        <title>Comparative genomics gives insights into the taxonomy of the Azoarcus-Aromatoleum group and reveals separate origins of nif in the plant-associated Azoarcus and non-plant-associated Aromatoleum sub-groups.</title>
        <authorList>
            <person name="Lafos M."/>
            <person name="Maluk M."/>
            <person name="Batista M."/>
            <person name="Junghare M."/>
            <person name="Carmona M."/>
            <person name="Faoro H."/>
            <person name="Cruz L.M."/>
            <person name="Battistoni F."/>
            <person name="De Souza E."/>
            <person name="Pedrosa F."/>
            <person name="Chen W.-M."/>
            <person name="Poole P.S."/>
            <person name="Dixon R.A."/>
            <person name="James E.K."/>
        </authorList>
    </citation>
    <scope>NUCLEOTIDE SEQUENCE [LARGE SCALE GENOMIC DNA]</scope>
    <source>
        <strain evidence="6 7">T</strain>
    </source>
</reference>